<gene>
    <name evidence="9" type="ORF">FHX52_3456</name>
</gene>
<accession>A0A543PRM5</accession>
<dbReference type="PROSITE" id="PS51296">
    <property type="entry name" value="RIESKE"/>
    <property type="match status" value="1"/>
</dbReference>
<dbReference type="Gene3D" id="2.102.10.10">
    <property type="entry name" value="Rieske [2Fe-2S] iron-sulphur domain"/>
    <property type="match status" value="1"/>
</dbReference>
<dbReference type="GO" id="GO:0051537">
    <property type="term" value="F:2 iron, 2 sulfur cluster binding"/>
    <property type="evidence" value="ECO:0007669"/>
    <property type="project" value="UniProtKB-KW"/>
</dbReference>
<dbReference type="PANTHER" id="PTHR21496:SF0">
    <property type="entry name" value="RIESKE DOMAIN-CONTAINING PROTEIN"/>
    <property type="match status" value="1"/>
</dbReference>
<evidence type="ECO:0000259" key="8">
    <source>
        <dbReference type="PROSITE" id="PS51296"/>
    </source>
</evidence>
<protein>
    <submittedName>
        <fullName evidence="9">Nitrite reductase/ring-hydroxylating ferredoxin subunit</fullName>
    </submittedName>
</protein>
<comment type="similarity">
    <text evidence="6">Belongs to the bacterial ring-hydroxylating dioxygenase ferredoxin component family.</text>
</comment>
<comment type="cofactor">
    <cofactor evidence="5">
        <name>[2Fe-2S] cluster</name>
        <dbReference type="ChEBI" id="CHEBI:190135"/>
    </cofactor>
</comment>
<evidence type="ECO:0000256" key="1">
    <source>
        <dbReference type="ARBA" id="ARBA00022714"/>
    </source>
</evidence>
<comment type="caution">
    <text evidence="9">The sequence shown here is derived from an EMBL/GenBank/DDBJ whole genome shotgun (WGS) entry which is preliminary data.</text>
</comment>
<dbReference type="CDD" id="cd03467">
    <property type="entry name" value="Rieske"/>
    <property type="match status" value="1"/>
</dbReference>
<dbReference type="GO" id="GO:0046872">
    <property type="term" value="F:metal ion binding"/>
    <property type="evidence" value="ECO:0007669"/>
    <property type="project" value="UniProtKB-KW"/>
</dbReference>
<proteinExistence type="inferred from homology"/>
<dbReference type="EMBL" id="VFQF01000002">
    <property type="protein sequence ID" value="TQN46727.1"/>
    <property type="molecule type" value="Genomic_DNA"/>
</dbReference>
<feature type="domain" description="Rieske" evidence="8">
    <location>
        <begin position="3"/>
        <end position="76"/>
    </location>
</feature>
<dbReference type="GO" id="GO:0004497">
    <property type="term" value="F:monooxygenase activity"/>
    <property type="evidence" value="ECO:0007669"/>
    <property type="project" value="UniProtKB-ARBA"/>
</dbReference>
<organism evidence="9 10">
    <name type="scientific">Humibacillus xanthopallidus</name>
    <dbReference type="NCBI Taxonomy" id="412689"/>
    <lineage>
        <taxon>Bacteria</taxon>
        <taxon>Bacillati</taxon>
        <taxon>Actinomycetota</taxon>
        <taxon>Actinomycetes</taxon>
        <taxon>Micrococcales</taxon>
        <taxon>Intrasporangiaceae</taxon>
        <taxon>Humibacillus</taxon>
    </lineage>
</organism>
<evidence type="ECO:0000313" key="10">
    <source>
        <dbReference type="Proteomes" id="UP000320085"/>
    </source>
</evidence>
<evidence type="ECO:0000256" key="7">
    <source>
        <dbReference type="SAM" id="MobiDB-lite"/>
    </source>
</evidence>
<evidence type="ECO:0000256" key="5">
    <source>
        <dbReference type="ARBA" id="ARBA00034078"/>
    </source>
</evidence>
<dbReference type="OrthoDB" id="9795104at2"/>
<dbReference type="Pfam" id="PF00355">
    <property type="entry name" value="Rieske"/>
    <property type="match status" value="1"/>
</dbReference>
<evidence type="ECO:0000256" key="4">
    <source>
        <dbReference type="ARBA" id="ARBA00023014"/>
    </source>
</evidence>
<sequence>MSSTRIPASDVPPGSVTGSGDYAVGNNGEYFAVGRKCRHLRADLAGGSIDANGCLVCPWHQAAYDVKTGQMTRGPQGAFAKIPGLDAFYLALTKRWPLRRGTVTTDGDDLQID</sequence>
<evidence type="ECO:0000256" key="6">
    <source>
        <dbReference type="ARBA" id="ARBA00038001"/>
    </source>
</evidence>
<reference evidence="9 10" key="1">
    <citation type="submission" date="2019-06" db="EMBL/GenBank/DDBJ databases">
        <title>Sequencing the genomes of 1000 actinobacteria strains.</title>
        <authorList>
            <person name="Klenk H.-P."/>
        </authorList>
    </citation>
    <scope>NUCLEOTIDE SEQUENCE [LARGE SCALE GENOMIC DNA]</scope>
    <source>
        <strain evidence="9 10">DSM 21776</strain>
    </source>
</reference>
<dbReference type="AlphaFoldDB" id="A0A543PRM5"/>
<keyword evidence="3" id="KW-0408">Iron</keyword>
<evidence type="ECO:0000256" key="2">
    <source>
        <dbReference type="ARBA" id="ARBA00022723"/>
    </source>
</evidence>
<keyword evidence="2" id="KW-0479">Metal-binding</keyword>
<dbReference type="PANTHER" id="PTHR21496">
    <property type="entry name" value="FERREDOXIN-RELATED"/>
    <property type="match status" value="1"/>
</dbReference>
<evidence type="ECO:0000313" key="9">
    <source>
        <dbReference type="EMBL" id="TQN46727.1"/>
    </source>
</evidence>
<dbReference type="SUPFAM" id="SSF50022">
    <property type="entry name" value="ISP domain"/>
    <property type="match status" value="1"/>
</dbReference>
<keyword evidence="4" id="KW-0411">Iron-sulfur</keyword>
<name>A0A543PRM5_9MICO</name>
<dbReference type="RefSeq" id="WP_141823484.1">
    <property type="nucleotide sequence ID" value="NZ_BAAAQC010000012.1"/>
</dbReference>
<dbReference type="Proteomes" id="UP000320085">
    <property type="component" value="Unassembled WGS sequence"/>
</dbReference>
<dbReference type="InterPro" id="IPR036922">
    <property type="entry name" value="Rieske_2Fe-2S_sf"/>
</dbReference>
<dbReference type="GO" id="GO:0016705">
    <property type="term" value="F:oxidoreductase activity, acting on paired donors, with incorporation or reduction of molecular oxygen"/>
    <property type="evidence" value="ECO:0007669"/>
    <property type="project" value="UniProtKB-ARBA"/>
</dbReference>
<dbReference type="InterPro" id="IPR017941">
    <property type="entry name" value="Rieske_2Fe-2S"/>
</dbReference>
<keyword evidence="1" id="KW-0001">2Fe-2S</keyword>
<feature type="region of interest" description="Disordered" evidence="7">
    <location>
        <begin position="1"/>
        <end position="22"/>
    </location>
</feature>
<evidence type="ECO:0000256" key="3">
    <source>
        <dbReference type="ARBA" id="ARBA00023004"/>
    </source>
</evidence>